<comment type="caution">
    <text evidence="6">The sequence shown here is derived from an EMBL/GenBank/DDBJ whole genome shotgun (WGS) entry which is preliminary data.</text>
</comment>
<organism evidence="6 7">
    <name type="scientific">Enemella evansiae</name>
    <dbReference type="NCBI Taxonomy" id="2016499"/>
    <lineage>
        <taxon>Bacteria</taxon>
        <taxon>Bacillati</taxon>
        <taxon>Actinomycetota</taxon>
        <taxon>Actinomycetes</taxon>
        <taxon>Propionibacteriales</taxon>
        <taxon>Propionibacteriaceae</taxon>
        <taxon>Enemella</taxon>
    </lineage>
</organism>
<evidence type="ECO:0000313" key="6">
    <source>
        <dbReference type="EMBL" id="OYO12999.1"/>
    </source>
</evidence>
<dbReference type="EMBL" id="NMVO01000014">
    <property type="protein sequence ID" value="OYO12999.1"/>
    <property type="molecule type" value="Genomic_DNA"/>
</dbReference>
<evidence type="ECO:0000256" key="1">
    <source>
        <dbReference type="ARBA" id="ARBA00001974"/>
    </source>
</evidence>
<dbReference type="NCBIfam" id="TIGR03364">
    <property type="entry name" value="HpnW_proposed"/>
    <property type="match status" value="1"/>
</dbReference>
<dbReference type="Pfam" id="PF01266">
    <property type="entry name" value="DAO"/>
    <property type="match status" value="1"/>
</dbReference>
<evidence type="ECO:0000313" key="7">
    <source>
        <dbReference type="Proteomes" id="UP000215896"/>
    </source>
</evidence>
<protein>
    <submittedName>
        <fullName evidence="6">TIGR03364 family FAD-dependent oxidoreductase</fullName>
    </submittedName>
</protein>
<reference evidence="6 7" key="1">
    <citation type="submission" date="2017-07" db="EMBL/GenBank/DDBJ databases">
        <title>Draft whole genome sequences of clinical Proprionibacteriaceae strains.</title>
        <authorList>
            <person name="Bernier A.-M."/>
            <person name="Bernard K."/>
            <person name="Domingo M.-C."/>
        </authorList>
    </citation>
    <scope>NUCLEOTIDE SEQUENCE [LARGE SCALE GENOMIC DNA]</scope>
    <source>
        <strain evidence="6 7">NML 030167</strain>
    </source>
</reference>
<accession>A0A255GAR2</accession>
<gene>
    <name evidence="6" type="ORF">CGZ94_13435</name>
</gene>
<proteinExistence type="inferred from homology"/>
<dbReference type="PANTHER" id="PTHR13847:SF286">
    <property type="entry name" value="D-AMINO ACID DEHYDROGENASE"/>
    <property type="match status" value="1"/>
</dbReference>
<dbReference type="Proteomes" id="UP000215896">
    <property type="component" value="Unassembled WGS sequence"/>
</dbReference>
<keyword evidence="7" id="KW-1185">Reference proteome</keyword>
<dbReference type="InterPro" id="IPR036188">
    <property type="entry name" value="FAD/NAD-bd_sf"/>
</dbReference>
<dbReference type="GO" id="GO:0016491">
    <property type="term" value="F:oxidoreductase activity"/>
    <property type="evidence" value="ECO:0007669"/>
    <property type="project" value="UniProtKB-KW"/>
</dbReference>
<dbReference type="AlphaFoldDB" id="A0A255GAR2"/>
<dbReference type="InterPro" id="IPR017741">
    <property type="entry name" value="FAD-dependent_OxRdtase_HpnW"/>
</dbReference>
<dbReference type="Gene3D" id="3.50.50.60">
    <property type="entry name" value="FAD/NAD(P)-binding domain"/>
    <property type="match status" value="1"/>
</dbReference>
<dbReference type="SUPFAM" id="SSF51905">
    <property type="entry name" value="FAD/NAD(P)-binding domain"/>
    <property type="match status" value="1"/>
</dbReference>
<dbReference type="GO" id="GO:0005737">
    <property type="term" value="C:cytoplasm"/>
    <property type="evidence" value="ECO:0007669"/>
    <property type="project" value="TreeGrafter"/>
</dbReference>
<evidence type="ECO:0000256" key="2">
    <source>
        <dbReference type="ARBA" id="ARBA00009410"/>
    </source>
</evidence>
<evidence type="ECO:0000256" key="3">
    <source>
        <dbReference type="ARBA" id="ARBA00022630"/>
    </source>
</evidence>
<dbReference type="Gene3D" id="3.30.9.10">
    <property type="entry name" value="D-Amino Acid Oxidase, subunit A, domain 2"/>
    <property type="match status" value="1"/>
</dbReference>
<evidence type="ECO:0000256" key="4">
    <source>
        <dbReference type="ARBA" id="ARBA00023002"/>
    </source>
</evidence>
<sequence length="373" mass="39474">MQSSADLIVVGAGIVGLAHAIEARRRGLSVRVIDRDERAVGASIRNFGHCCLSAQPDEHDELVRASREGWLATAAESGLPVRTDGGLVVARSAAQLAVLEEFVAARPDRGRLLSAGAAAGLLTGGERELPGLVGAVALTQDLRVDPRTTVARLADWLAGTGVPIDWRTACLGAADGMVRTTRGELRAERVIVCVGHDVDLLWPEVADQVELQRCALQMALVEPPLGLSTHAAVLTATSMLRYGGLAAMPAAEAVRAEVTGQAPGLVEMVANVMFAPRPDGSLLVGDSHRYAVSQDPFLDEGISDRLLAEIAMVLGVDRLRVRQRWQGVYASSPQSDLLVRHLDPRTSVVSVTSGVGMTLSFGLARRVLDELGT</sequence>
<name>A0A255GAR2_9ACTN</name>
<comment type="cofactor">
    <cofactor evidence="1">
        <name>FAD</name>
        <dbReference type="ChEBI" id="CHEBI:57692"/>
    </cofactor>
</comment>
<comment type="similarity">
    <text evidence="2">Belongs to the DadA oxidoreductase family.</text>
</comment>
<feature type="domain" description="FAD dependent oxidoreductase" evidence="5">
    <location>
        <begin position="6"/>
        <end position="367"/>
    </location>
</feature>
<dbReference type="OrthoDB" id="9799943at2"/>
<dbReference type="PANTHER" id="PTHR13847">
    <property type="entry name" value="SARCOSINE DEHYDROGENASE-RELATED"/>
    <property type="match status" value="1"/>
</dbReference>
<keyword evidence="4" id="KW-0560">Oxidoreductase</keyword>
<keyword evidence="3" id="KW-0285">Flavoprotein</keyword>
<evidence type="ECO:0000259" key="5">
    <source>
        <dbReference type="Pfam" id="PF01266"/>
    </source>
</evidence>
<dbReference type="InterPro" id="IPR006076">
    <property type="entry name" value="FAD-dep_OxRdtase"/>
</dbReference>